<evidence type="ECO:0000256" key="12">
    <source>
        <dbReference type="SAM" id="Phobius"/>
    </source>
</evidence>
<comment type="subcellular location">
    <subcellularLocation>
        <location evidence="1">Cell membrane</location>
        <topology evidence="1">Multi-pass membrane protein</topology>
    </subcellularLocation>
</comment>
<feature type="transmembrane region" description="Helical" evidence="12">
    <location>
        <begin position="122"/>
        <end position="145"/>
    </location>
</feature>
<feature type="transmembrane region" description="Helical" evidence="12">
    <location>
        <begin position="47"/>
        <end position="68"/>
    </location>
</feature>
<evidence type="ECO:0000256" key="8">
    <source>
        <dbReference type="PIRSR" id="PIRSR005091-1"/>
    </source>
</evidence>
<accession>A0AAW9K4K4</accession>
<evidence type="ECO:0000256" key="5">
    <source>
        <dbReference type="ARBA" id="ARBA00022692"/>
    </source>
</evidence>
<keyword evidence="9" id="KW-0464">Manganese</keyword>
<dbReference type="InterPro" id="IPR012160">
    <property type="entry name" value="LtaS-like"/>
</dbReference>
<feature type="domain" description="Sulfatase N-terminal" evidence="13">
    <location>
        <begin position="253"/>
        <end position="554"/>
    </location>
</feature>
<dbReference type="EMBL" id="JAVBVO010000001">
    <property type="protein sequence ID" value="MDZ5757258.1"/>
    <property type="molecule type" value="Genomic_DNA"/>
</dbReference>
<feature type="binding site" evidence="10">
    <location>
        <position position="486"/>
    </location>
    <ligand>
        <name>Mn(2+)</name>
        <dbReference type="ChEBI" id="CHEBI:29035"/>
    </ligand>
</feature>
<dbReference type="Proteomes" id="UP001290462">
    <property type="component" value="Unassembled WGS sequence"/>
</dbReference>
<feature type="binding site" evidence="10">
    <location>
        <position position="261"/>
    </location>
    <ligand>
        <name>Mn(2+)</name>
        <dbReference type="ChEBI" id="CHEBI:29035"/>
    </ligand>
</feature>
<evidence type="ECO:0000256" key="2">
    <source>
        <dbReference type="ARBA" id="ARBA00004936"/>
    </source>
</evidence>
<feature type="transmembrane region" description="Helical" evidence="12">
    <location>
        <begin position="9"/>
        <end position="27"/>
    </location>
</feature>
<dbReference type="AlphaFoldDB" id="A0AAW9K4K4"/>
<dbReference type="EC" id="2.7.8.-" evidence="14"/>
<gene>
    <name evidence="14" type="ORF">RAK27_01145</name>
</gene>
<evidence type="ECO:0000256" key="11">
    <source>
        <dbReference type="SAM" id="Coils"/>
    </source>
</evidence>
<organism evidence="14 15">
    <name type="scientific">Carnobacterium maltaromaticum</name>
    <name type="common">Carnobacterium piscicola</name>
    <dbReference type="NCBI Taxonomy" id="2751"/>
    <lineage>
        <taxon>Bacteria</taxon>
        <taxon>Bacillati</taxon>
        <taxon>Bacillota</taxon>
        <taxon>Bacilli</taxon>
        <taxon>Lactobacillales</taxon>
        <taxon>Carnobacteriaceae</taxon>
        <taxon>Carnobacterium</taxon>
    </lineage>
</organism>
<reference evidence="14" key="1">
    <citation type="submission" date="2023-08" db="EMBL/GenBank/DDBJ databases">
        <title>Genomic characterization of piscicolin 126 produced by Carnobacterium maltaromaticum CM22 strain isolated from salmon (Salmo salar).</title>
        <authorList>
            <person name="Gonzalez-Gragera E."/>
            <person name="Garcia-Lopez J.D."/>
            <person name="Teso-Perez C."/>
            <person name="Gimenez-Hernandez I."/>
            <person name="Peralta-Sanchez J.M."/>
            <person name="Valdivia E."/>
            <person name="Montalban-Lopez M."/>
            <person name="Martin-Platero A.M."/>
            <person name="Banos A."/>
            <person name="Martinez-Bueno M."/>
        </authorList>
    </citation>
    <scope>NUCLEOTIDE SEQUENCE</scope>
    <source>
        <strain evidence="14">CM22</strain>
    </source>
</reference>
<feature type="binding site" evidence="9">
    <location>
        <position position="427"/>
    </location>
    <ligand>
        <name>substrate</name>
    </ligand>
</feature>
<dbReference type="Gene3D" id="3.40.720.10">
    <property type="entry name" value="Alkaline Phosphatase, subunit A"/>
    <property type="match status" value="1"/>
</dbReference>
<keyword evidence="14" id="KW-0808">Transferase</keyword>
<evidence type="ECO:0000259" key="13">
    <source>
        <dbReference type="Pfam" id="PF00884"/>
    </source>
</evidence>
<name>A0AAW9K4K4_CARML</name>
<keyword evidence="6 12" id="KW-1133">Transmembrane helix</keyword>
<dbReference type="InterPro" id="IPR000917">
    <property type="entry name" value="Sulfatase_N"/>
</dbReference>
<dbReference type="Gene3D" id="3.30.1120.170">
    <property type="match status" value="1"/>
</dbReference>
<dbReference type="RefSeq" id="WP_135088734.1">
    <property type="nucleotide sequence ID" value="NZ_BJOJ01000025.1"/>
</dbReference>
<evidence type="ECO:0000256" key="6">
    <source>
        <dbReference type="ARBA" id="ARBA00022989"/>
    </source>
</evidence>
<dbReference type="PIRSF" id="PIRSF005091">
    <property type="entry name" value="Mmb_sulf_HI1246"/>
    <property type="match status" value="1"/>
</dbReference>
<feature type="binding site" evidence="10">
    <location>
        <position position="487"/>
    </location>
    <ligand>
        <name>Mn(2+)</name>
        <dbReference type="ChEBI" id="CHEBI:29035"/>
    </ligand>
</feature>
<dbReference type="InterPro" id="IPR017850">
    <property type="entry name" value="Alkaline_phosphatase_core_sf"/>
</dbReference>
<comment type="similarity">
    <text evidence="3">Belongs to the LTA synthase family.</text>
</comment>
<feature type="binding site" evidence="10">
    <location>
        <position position="310"/>
    </location>
    <ligand>
        <name>Mn(2+)</name>
        <dbReference type="ChEBI" id="CHEBI:29035"/>
    </ligand>
</feature>
<evidence type="ECO:0000256" key="1">
    <source>
        <dbReference type="ARBA" id="ARBA00004651"/>
    </source>
</evidence>
<dbReference type="CDD" id="cd16015">
    <property type="entry name" value="LTA_synthase"/>
    <property type="match status" value="1"/>
</dbReference>
<dbReference type="GO" id="GO:0016740">
    <property type="term" value="F:transferase activity"/>
    <property type="evidence" value="ECO:0007669"/>
    <property type="project" value="UniProtKB-KW"/>
</dbReference>
<proteinExistence type="inferred from homology"/>
<protein>
    <submittedName>
        <fullName evidence="14">LTA synthase family protein</fullName>
        <ecNumber evidence="14">2.7.8.-</ecNumber>
    </submittedName>
</protein>
<keyword evidence="5 12" id="KW-0812">Transmembrane</keyword>
<evidence type="ECO:0000256" key="10">
    <source>
        <dbReference type="PIRSR" id="PIRSR005091-3"/>
    </source>
</evidence>
<evidence type="ECO:0000313" key="15">
    <source>
        <dbReference type="Proteomes" id="UP001290462"/>
    </source>
</evidence>
<evidence type="ECO:0000256" key="4">
    <source>
        <dbReference type="ARBA" id="ARBA00022475"/>
    </source>
</evidence>
<feature type="transmembrane region" description="Helical" evidence="12">
    <location>
        <begin position="75"/>
        <end position="96"/>
    </location>
</feature>
<dbReference type="PANTHER" id="PTHR47371">
    <property type="entry name" value="LIPOTEICHOIC ACID SYNTHASE"/>
    <property type="match status" value="1"/>
</dbReference>
<comment type="pathway">
    <text evidence="2">Cell wall biogenesis; lipoteichoic acid biosynthesis.</text>
</comment>
<dbReference type="SUPFAM" id="SSF53649">
    <property type="entry name" value="Alkaline phosphatase-like"/>
    <property type="match status" value="1"/>
</dbReference>
<dbReference type="GO" id="GO:0046872">
    <property type="term" value="F:metal ion binding"/>
    <property type="evidence" value="ECO:0007669"/>
    <property type="project" value="UniProtKB-KW"/>
</dbReference>
<sequence>MKLIKKTQAILNTRLGFFTLAVLLFWAKTYYSYQTAFSLGVTGPLQQFILFINPVATTLFIFSIALYFKKPRRAYIALFVLYLLATALLYSNVIYYREFTDFLTVNTMLGAKSVAGGLNTSAFALTSFADIFYILDFIILLGLLLSKQVKMDPRPFKKRYAFAMTVLSVAIFGANLSIAESNRPQLLTRTFDRNYIVKYLGLNVFTVYDGIKTAQANQVKANADSSDMDEVISYLNEHRAAANPATFGSAKGKNVIYIHLESFQQFLIDYKLKDENGVEHEVTPFLNSLYHDQSTTSYENFFHQVGQGKTSDAETLLENSLFGLPQGSAFTQAGSSNVFQAAPQILRDNGNYTSAVFHGNVGSFWNRDNTYKSFGFNYFFDASYYDVSDGNTLEYGLKDKLLFQESTQYLEQLPQPFYAKFLTVTNHFPYPLDDDNVEFPRATTGDSTIDGYFATAHYLDQSVKEFFDYLKASGLYDNSMIVLYGDHYGISNSRNPSLAPLLGKTSEEWTDYDNALVQRVPFMYHIPGQTNGGIKSEFGGQIDVLPTLLHLLGVDTTNEDGFIQFGTDLTSPEHDQTVAFRNGSFVTPKYTVMGTKIYDTKTGALITDPSEEVLAEVEVLRTGVEKQLNLSDSIINSDLLRYYTPANFTPVDPTVFNYKNQVDQLKEAAKKLGDENTSLINQKDGQSTVELYKTDAPELMTDAEKAAKAAADAAAEAAKEDATK</sequence>
<dbReference type="InterPro" id="IPR050448">
    <property type="entry name" value="OpgB/LTA_synthase_biosynth"/>
</dbReference>
<evidence type="ECO:0000256" key="7">
    <source>
        <dbReference type="ARBA" id="ARBA00023136"/>
    </source>
</evidence>
<feature type="coiled-coil region" evidence="11">
    <location>
        <begin position="655"/>
        <end position="720"/>
    </location>
</feature>
<comment type="caution">
    <text evidence="14">The sequence shown here is derived from an EMBL/GenBank/DDBJ whole genome shotgun (WGS) entry which is preliminary data.</text>
</comment>
<dbReference type="GO" id="GO:0005886">
    <property type="term" value="C:plasma membrane"/>
    <property type="evidence" value="ECO:0007669"/>
    <property type="project" value="UniProtKB-SubCell"/>
</dbReference>
<feature type="active site" evidence="8">
    <location>
        <position position="310"/>
    </location>
</feature>
<evidence type="ECO:0000256" key="9">
    <source>
        <dbReference type="PIRSR" id="PIRSR005091-2"/>
    </source>
</evidence>
<keyword evidence="9" id="KW-0479">Metal-binding</keyword>
<evidence type="ECO:0000256" key="3">
    <source>
        <dbReference type="ARBA" id="ARBA00009983"/>
    </source>
</evidence>
<keyword evidence="4" id="KW-1003">Cell membrane</keyword>
<dbReference type="PANTHER" id="PTHR47371:SF3">
    <property type="entry name" value="PHOSPHOGLYCEROL TRANSFERASE I"/>
    <property type="match status" value="1"/>
</dbReference>
<feature type="transmembrane region" description="Helical" evidence="12">
    <location>
        <begin position="160"/>
        <end position="179"/>
    </location>
</feature>
<dbReference type="Pfam" id="PF00884">
    <property type="entry name" value="Sulfatase"/>
    <property type="match status" value="1"/>
</dbReference>
<keyword evidence="7 12" id="KW-0472">Membrane</keyword>
<evidence type="ECO:0000313" key="14">
    <source>
        <dbReference type="EMBL" id="MDZ5757258.1"/>
    </source>
</evidence>
<keyword evidence="11" id="KW-0175">Coiled coil</keyword>